<feature type="compositionally biased region" description="Low complexity" evidence="1">
    <location>
        <begin position="171"/>
        <end position="188"/>
    </location>
</feature>
<dbReference type="Proteomes" id="UP000324091">
    <property type="component" value="Chromosome 14"/>
</dbReference>
<proteinExistence type="predicted"/>
<dbReference type="SUPFAM" id="SSF46934">
    <property type="entry name" value="UBA-like"/>
    <property type="match status" value="1"/>
</dbReference>
<name>A0A5C6P3T5_9TELE</name>
<feature type="compositionally biased region" description="Pro residues" evidence="1">
    <location>
        <begin position="153"/>
        <end position="163"/>
    </location>
</feature>
<dbReference type="InterPro" id="IPR015940">
    <property type="entry name" value="UBA"/>
</dbReference>
<dbReference type="UniPathway" id="UPA00143"/>
<organism evidence="3 4">
    <name type="scientific">Takifugu flavidus</name>
    <name type="common">sansaifugu</name>
    <dbReference type="NCBI Taxonomy" id="433684"/>
    <lineage>
        <taxon>Eukaryota</taxon>
        <taxon>Metazoa</taxon>
        <taxon>Chordata</taxon>
        <taxon>Craniata</taxon>
        <taxon>Vertebrata</taxon>
        <taxon>Euteleostomi</taxon>
        <taxon>Actinopterygii</taxon>
        <taxon>Neopterygii</taxon>
        <taxon>Teleostei</taxon>
        <taxon>Neoteleostei</taxon>
        <taxon>Acanthomorphata</taxon>
        <taxon>Eupercaria</taxon>
        <taxon>Tetraodontiformes</taxon>
        <taxon>Tetradontoidea</taxon>
        <taxon>Tetraodontidae</taxon>
        <taxon>Takifugu</taxon>
    </lineage>
</organism>
<evidence type="ECO:0000256" key="1">
    <source>
        <dbReference type="SAM" id="MobiDB-lite"/>
    </source>
</evidence>
<accession>A0A5C6P3T5</accession>
<dbReference type="EMBL" id="RHFK02000006">
    <property type="protein sequence ID" value="TWW74253.1"/>
    <property type="molecule type" value="Genomic_DNA"/>
</dbReference>
<evidence type="ECO:0000313" key="3">
    <source>
        <dbReference type="EMBL" id="TWW74253.1"/>
    </source>
</evidence>
<evidence type="ECO:0000313" key="4">
    <source>
        <dbReference type="Proteomes" id="UP000324091"/>
    </source>
</evidence>
<comment type="caution">
    <text evidence="3">The sequence shown here is derived from an EMBL/GenBank/DDBJ whole genome shotgun (WGS) entry which is preliminary data.</text>
</comment>
<reference evidence="3 4" key="1">
    <citation type="submission" date="2019-04" db="EMBL/GenBank/DDBJ databases">
        <title>Chromosome genome assembly for Takifugu flavidus.</title>
        <authorList>
            <person name="Xiao S."/>
        </authorList>
    </citation>
    <scope>NUCLEOTIDE SEQUENCE [LARGE SCALE GENOMIC DNA]</scope>
    <source>
        <strain evidence="3">HTHZ2018</strain>
        <tissue evidence="3">Muscle</tissue>
    </source>
</reference>
<protein>
    <submittedName>
        <fullName evidence="3">E3 ubiquitin-protein ligase CBL-B</fullName>
    </submittedName>
</protein>
<keyword evidence="4" id="KW-1185">Reference proteome</keyword>
<feature type="domain" description="UBA" evidence="2">
    <location>
        <begin position="273"/>
        <end position="316"/>
    </location>
</feature>
<dbReference type="GO" id="GO:0016567">
    <property type="term" value="P:protein ubiquitination"/>
    <property type="evidence" value="ECO:0007669"/>
    <property type="project" value="UniProtKB-UniPathway"/>
</dbReference>
<feature type="region of interest" description="Disordered" evidence="1">
    <location>
        <begin position="146"/>
        <end position="202"/>
    </location>
</feature>
<evidence type="ECO:0000259" key="2">
    <source>
        <dbReference type="PROSITE" id="PS50030"/>
    </source>
</evidence>
<dbReference type="PROSITE" id="PS50030">
    <property type="entry name" value="UBA"/>
    <property type="match status" value="1"/>
</dbReference>
<feature type="region of interest" description="Disordered" evidence="1">
    <location>
        <begin position="256"/>
        <end position="277"/>
    </location>
</feature>
<dbReference type="CDD" id="cd14392">
    <property type="entry name" value="UBA_Cbl-b"/>
    <property type="match status" value="1"/>
</dbReference>
<dbReference type="InterPro" id="IPR009060">
    <property type="entry name" value="UBA-like_sf"/>
</dbReference>
<dbReference type="AlphaFoldDB" id="A0A5C6P3T5"/>
<sequence>MEPIRRGFHLMDGLAFVNSCMLTAGSNTGEPLQALPFCQQHRGRTGGDGGGLSDPFIHPVLETGCRLHLRTSKVLSVFWFPGSSIYVENSSSPPSVEDKQPQVLELGIHSEPIQALALGAKHSVICPYNSTTSDYDILLPPQALEDPFQSCPPSGPPPPPPPMRHSFIDLSSSSPSSSCHSSKPSSSSAVARPHRPSSGQDQLLLTPDAVLDMLSSAAPLPPVRRHADSVKGSRGCLEYDHLPAHAVSTGCLQAPARPPKPLPRTQPGKSHNTESENTDAKIAKLMGEGYSFEDVKRALMIAQYKVDVARNILREFALVVPKLNI</sequence>
<dbReference type="Gene3D" id="1.10.8.10">
    <property type="entry name" value="DNA helicase RuvA subunit, C-terminal domain"/>
    <property type="match status" value="1"/>
</dbReference>
<gene>
    <name evidence="3" type="ORF">D4764_14G0002540</name>
</gene>
<dbReference type="SMART" id="SM00165">
    <property type="entry name" value="UBA"/>
    <property type="match status" value="1"/>
</dbReference>